<feature type="region of interest" description="Disordered" evidence="1">
    <location>
        <begin position="257"/>
        <end position="316"/>
    </location>
</feature>
<reference evidence="2" key="1">
    <citation type="submission" date="2023-03" db="EMBL/GenBank/DDBJ databases">
        <title>Massive genome expansion in bonnet fungi (Mycena s.s.) driven by repeated elements and novel gene families across ecological guilds.</title>
        <authorList>
            <consortium name="Lawrence Berkeley National Laboratory"/>
            <person name="Harder C.B."/>
            <person name="Miyauchi S."/>
            <person name="Viragh M."/>
            <person name="Kuo A."/>
            <person name="Thoen E."/>
            <person name="Andreopoulos B."/>
            <person name="Lu D."/>
            <person name="Skrede I."/>
            <person name="Drula E."/>
            <person name="Henrissat B."/>
            <person name="Morin E."/>
            <person name="Kohler A."/>
            <person name="Barry K."/>
            <person name="LaButti K."/>
            <person name="Morin E."/>
            <person name="Salamov A."/>
            <person name="Lipzen A."/>
            <person name="Mereny Z."/>
            <person name="Hegedus B."/>
            <person name="Baldrian P."/>
            <person name="Stursova M."/>
            <person name="Weitz H."/>
            <person name="Taylor A."/>
            <person name="Grigoriev I.V."/>
            <person name="Nagy L.G."/>
            <person name="Martin F."/>
            <person name="Kauserud H."/>
        </authorList>
    </citation>
    <scope>NUCLEOTIDE SEQUENCE</scope>
    <source>
        <strain evidence="2">CBHHK067</strain>
    </source>
</reference>
<name>A0AAD7CTD9_MYCRO</name>
<protein>
    <submittedName>
        <fullName evidence="2">Uncharacterized protein</fullName>
    </submittedName>
</protein>
<proteinExistence type="predicted"/>
<evidence type="ECO:0000256" key="1">
    <source>
        <dbReference type="SAM" id="MobiDB-lite"/>
    </source>
</evidence>
<dbReference type="Proteomes" id="UP001221757">
    <property type="component" value="Unassembled WGS sequence"/>
</dbReference>
<gene>
    <name evidence="2" type="ORF">B0H17DRAFT_1144324</name>
</gene>
<comment type="caution">
    <text evidence="2">The sequence shown here is derived from an EMBL/GenBank/DDBJ whole genome shotgun (WGS) entry which is preliminary data.</text>
</comment>
<feature type="compositionally biased region" description="Basic and acidic residues" evidence="1">
    <location>
        <begin position="298"/>
        <end position="316"/>
    </location>
</feature>
<accession>A0AAD7CTD9</accession>
<evidence type="ECO:0000313" key="3">
    <source>
        <dbReference type="Proteomes" id="UP001221757"/>
    </source>
</evidence>
<dbReference type="AlphaFoldDB" id="A0AAD7CTD9"/>
<organism evidence="2 3">
    <name type="scientific">Mycena rosella</name>
    <name type="common">Pink bonnet</name>
    <name type="synonym">Agaricus rosellus</name>
    <dbReference type="NCBI Taxonomy" id="1033263"/>
    <lineage>
        <taxon>Eukaryota</taxon>
        <taxon>Fungi</taxon>
        <taxon>Dikarya</taxon>
        <taxon>Basidiomycota</taxon>
        <taxon>Agaricomycotina</taxon>
        <taxon>Agaricomycetes</taxon>
        <taxon>Agaricomycetidae</taxon>
        <taxon>Agaricales</taxon>
        <taxon>Marasmiineae</taxon>
        <taxon>Mycenaceae</taxon>
        <taxon>Mycena</taxon>
    </lineage>
</organism>
<dbReference type="EMBL" id="JARKIE010000240">
    <property type="protein sequence ID" value="KAJ7662457.1"/>
    <property type="molecule type" value="Genomic_DNA"/>
</dbReference>
<evidence type="ECO:0000313" key="2">
    <source>
        <dbReference type="EMBL" id="KAJ7662457.1"/>
    </source>
</evidence>
<keyword evidence="3" id="KW-1185">Reference proteome</keyword>
<sequence>MQLGCKDAHRDDTGKFLRLSASSSCERSSLVVGGPVKLHQRVVPKNPQIWPKKATLKADFGPRKATMGQGSWYYNDPNTPQKATSGTGLFDFRPRKATFGTRKSQIFALKKPLFGTTLWWSGACRRSIGAQRTNTNMHHADFMASAQTQVVASRANMGFYRGFLKIDEKCMVGCQVFYWRKIWAKLIQLESLYIMLIVLHYNHEARARNVNIIVNKVERCAGTPKPDAPFTNSTFTAVWMMPTAVVLKCISGGAMKDKEQSMHRARRRTPRGTSFGGTPDSWCGSRQGRLPRGVPGLDTRRKLSDDNHERKGDVRAESNAAHLDALTTAPDAFLALLEYYIVEFSGAMQLGPSSNGLVE</sequence>